<feature type="region of interest" description="Disordered" evidence="1">
    <location>
        <begin position="106"/>
        <end position="131"/>
    </location>
</feature>
<dbReference type="AlphaFoldDB" id="A0A7S0SFF3"/>
<name>A0A7S0SFF3_9CHLO</name>
<dbReference type="EMBL" id="HBFC01013744">
    <property type="protein sequence ID" value="CAD8705346.1"/>
    <property type="molecule type" value="Transcribed_RNA"/>
</dbReference>
<evidence type="ECO:0000313" key="2">
    <source>
        <dbReference type="EMBL" id="CAD8705346.1"/>
    </source>
</evidence>
<evidence type="ECO:0000256" key="1">
    <source>
        <dbReference type="SAM" id="MobiDB-lite"/>
    </source>
</evidence>
<feature type="compositionally biased region" description="Low complexity" evidence="1">
    <location>
        <begin position="553"/>
        <end position="565"/>
    </location>
</feature>
<proteinExistence type="predicted"/>
<feature type="compositionally biased region" description="Basic and acidic residues" evidence="1">
    <location>
        <begin position="570"/>
        <end position="582"/>
    </location>
</feature>
<reference evidence="2" key="1">
    <citation type="submission" date="2021-01" db="EMBL/GenBank/DDBJ databases">
        <authorList>
            <person name="Corre E."/>
            <person name="Pelletier E."/>
            <person name="Niang G."/>
            <person name="Scheremetjew M."/>
            <person name="Finn R."/>
            <person name="Kale V."/>
            <person name="Holt S."/>
            <person name="Cochrane G."/>
            <person name="Meng A."/>
            <person name="Brown T."/>
            <person name="Cohen L."/>
        </authorList>
    </citation>
    <scope>NUCLEOTIDE SEQUENCE</scope>
    <source>
        <strain evidence="2">SL-175</strain>
    </source>
</reference>
<sequence length="582" mass="64489">MSPTTRQRGFPWPLSSFPRAFAAAVYVLFALGALSWAGTSVIVRPVVWSVHGRVFDMGDTVAAREGAVLVPQAEEQSVTREATKGSERFRYQKVVEGREATRSFPTLLDSSGAVDDKDKGGDGNGDGASGLPVDLTRLPVQFASMRDTVDMSAEVRASMMKAGWREPTVNTTTPRHLYVQLRADLEAFVHAHQGGRQEEGDRPSIAAMGADSCGVVYVALGTSRYVDRAALVASRLLHYSPGTNITLFTDRRLWEQWTRMAETSAWAALEAPAPFKAFRADSNLVGAWMKTKSALVPWGRINPFTHVVFYDGIPWDTEQRASKAFAGNPSLNLSPTFFLKKLATFAAAPYDKTLFADADTCMCGSHLDDMWRELDDHELIHTIDPAMNQGGNHAGWNVRGHRVPPGETGFKERNVGFVLYRPSLKLNIVWHHAALLLLEAFRIKTPVLRNEQPAYTEAVYLWRHHLDERILDNSNDVCRKLDSRQKSICVKGQSEGYFPVGPLCAIGCRVTHEKCECWRVRQMANEALQTEAKTSAAVRHSRDMTALAVTRARRAGGTPRGTRLGQNARGRREAERLEPAGL</sequence>
<protein>
    <recommendedName>
        <fullName evidence="3">Nucleotide-diphospho-sugar transferase domain-containing protein</fullName>
    </recommendedName>
</protein>
<accession>A0A7S0SFF3</accession>
<dbReference type="InterPro" id="IPR029044">
    <property type="entry name" value="Nucleotide-diphossugar_trans"/>
</dbReference>
<evidence type="ECO:0008006" key="3">
    <source>
        <dbReference type="Google" id="ProtNLM"/>
    </source>
</evidence>
<gene>
    <name evidence="2" type="ORF">MANT1106_LOCUS8029</name>
</gene>
<dbReference type="SUPFAM" id="SSF53448">
    <property type="entry name" value="Nucleotide-diphospho-sugar transferases"/>
    <property type="match status" value="1"/>
</dbReference>
<feature type="region of interest" description="Disordered" evidence="1">
    <location>
        <begin position="553"/>
        <end position="582"/>
    </location>
</feature>
<organism evidence="2">
    <name type="scientific">Mantoniella antarctica</name>
    <dbReference type="NCBI Taxonomy" id="81844"/>
    <lineage>
        <taxon>Eukaryota</taxon>
        <taxon>Viridiplantae</taxon>
        <taxon>Chlorophyta</taxon>
        <taxon>Mamiellophyceae</taxon>
        <taxon>Mamiellales</taxon>
        <taxon>Mamiellaceae</taxon>
        <taxon>Mantoniella</taxon>
    </lineage>
</organism>